<evidence type="ECO:0000313" key="7">
    <source>
        <dbReference type="EMBL" id="MFC5194415.1"/>
    </source>
</evidence>
<dbReference type="Proteomes" id="UP001596162">
    <property type="component" value="Unassembled WGS sequence"/>
</dbReference>
<evidence type="ECO:0000256" key="6">
    <source>
        <dbReference type="SAM" id="Phobius"/>
    </source>
</evidence>
<evidence type="ECO:0000256" key="2">
    <source>
        <dbReference type="ARBA" id="ARBA00022475"/>
    </source>
</evidence>
<feature type="transmembrane region" description="Helical" evidence="6">
    <location>
        <begin position="31"/>
        <end position="51"/>
    </location>
</feature>
<reference evidence="8" key="1">
    <citation type="journal article" date="2019" name="Int. J. Syst. Evol. Microbiol.">
        <title>The Global Catalogue of Microorganisms (GCM) 10K type strain sequencing project: providing services to taxonomists for standard genome sequencing and annotation.</title>
        <authorList>
            <consortium name="The Broad Institute Genomics Platform"/>
            <consortium name="The Broad Institute Genome Sequencing Center for Infectious Disease"/>
            <person name="Wu L."/>
            <person name="Ma J."/>
        </authorList>
    </citation>
    <scope>NUCLEOTIDE SEQUENCE [LARGE SCALE GENOMIC DNA]</scope>
    <source>
        <strain evidence="8">JCM 17978</strain>
    </source>
</reference>
<keyword evidence="8" id="KW-1185">Reference proteome</keyword>
<keyword evidence="2" id="KW-1003">Cell membrane</keyword>
<evidence type="ECO:0000313" key="8">
    <source>
        <dbReference type="Proteomes" id="UP001596162"/>
    </source>
</evidence>
<proteinExistence type="predicted"/>
<sequence>MKQKSFFYVLAVLLILTVISAVISNLELGNATEIIMILAAIKFLIVAFYFMELREAHVLWKALLIGCLTLFTGLVIII</sequence>
<dbReference type="EMBL" id="JBHSLA010000001">
    <property type="protein sequence ID" value="MFC5194415.1"/>
    <property type="molecule type" value="Genomic_DNA"/>
</dbReference>
<comment type="caution">
    <text evidence="7">The sequence shown here is derived from an EMBL/GenBank/DDBJ whole genome shotgun (WGS) entry which is preliminary data.</text>
</comment>
<feature type="transmembrane region" description="Helical" evidence="6">
    <location>
        <begin position="58"/>
        <end position="77"/>
    </location>
</feature>
<dbReference type="RefSeq" id="WP_376858540.1">
    <property type="nucleotide sequence ID" value="NZ_JBHSLA010000001.1"/>
</dbReference>
<keyword evidence="5 6" id="KW-0472">Membrane</keyword>
<evidence type="ECO:0000256" key="4">
    <source>
        <dbReference type="ARBA" id="ARBA00022989"/>
    </source>
</evidence>
<evidence type="ECO:0000256" key="1">
    <source>
        <dbReference type="ARBA" id="ARBA00004651"/>
    </source>
</evidence>
<dbReference type="InterPro" id="IPR005171">
    <property type="entry name" value="Cyt_c_oxidase_su4_prok"/>
</dbReference>
<keyword evidence="4 6" id="KW-1133">Transmembrane helix</keyword>
<evidence type="ECO:0000256" key="3">
    <source>
        <dbReference type="ARBA" id="ARBA00022692"/>
    </source>
</evidence>
<comment type="subcellular location">
    <subcellularLocation>
        <location evidence="1">Cell membrane</location>
        <topology evidence="1">Multi-pass membrane protein</topology>
    </subcellularLocation>
</comment>
<gene>
    <name evidence="7" type="ORF">ACFPH8_03640</name>
</gene>
<protein>
    <submittedName>
        <fullName evidence="7">Cytochrome C oxidase subunit IV family protein</fullName>
    </submittedName>
</protein>
<accession>A0ABW0C449</accession>
<dbReference type="Pfam" id="PF03626">
    <property type="entry name" value="COX4_pro"/>
    <property type="match status" value="1"/>
</dbReference>
<organism evidence="7 8">
    <name type="scientific">Bizionia hallyeonensis</name>
    <dbReference type="NCBI Taxonomy" id="1123757"/>
    <lineage>
        <taxon>Bacteria</taxon>
        <taxon>Pseudomonadati</taxon>
        <taxon>Bacteroidota</taxon>
        <taxon>Flavobacteriia</taxon>
        <taxon>Flavobacteriales</taxon>
        <taxon>Flavobacteriaceae</taxon>
        <taxon>Bizionia</taxon>
    </lineage>
</organism>
<name>A0ABW0C449_9FLAO</name>
<keyword evidence="3 6" id="KW-0812">Transmembrane</keyword>
<evidence type="ECO:0000256" key="5">
    <source>
        <dbReference type="ARBA" id="ARBA00023136"/>
    </source>
</evidence>